<dbReference type="Gene3D" id="3.30.1300.30">
    <property type="entry name" value="GSPII I/J protein-like"/>
    <property type="match status" value="1"/>
</dbReference>
<sequence>MSNQRGSALLIVLMILALMAALASEMTISFQTQLQRSRRTNDSIQGKYALLYAEAQATAQTLQNAKDKLSQFDELPQFAELRDNTTVSWQTSDLQHCFNLNALADVPTDPMTTLPYKIEVFAALLEKIGVEKYRADEIAQSGADYIDADVTPRVKGAEDEYYKSSQPGFLTAGQMIFLPAEIRKLKGMTDAIYQKLSPFICATFSNEIAININTLTEQQAPLLAALFLNNLSDSDAKTLLKKRPEGGWKTVDAFLYQAQQDYSAAKPLTDSLKKQLTANSTFFLTTSIAHEGDLTSGMRTFFFYDEKNKTIKIYLRQLTDGSSEE</sequence>
<dbReference type="GO" id="GO:0009306">
    <property type="term" value="P:protein secretion"/>
    <property type="evidence" value="ECO:0007669"/>
    <property type="project" value="InterPro"/>
</dbReference>
<evidence type="ECO:0000256" key="10">
    <source>
        <dbReference type="PIRNR" id="PIRNR002786"/>
    </source>
</evidence>
<dbReference type="PANTHER" id="PTHR38831:SF1">
    <property type="entry name" value="TYPE II SECRETION SYSTEM PROTEIN K-RELATED"/>
    <property type="match status" value="1"/>
</dbReference>
<evidence type="ECO:0000259" key="11">
    <source>
        <dbReference type="Pfam" id="PF03934"/>
    </source>
</evidence>
<proteinExistence type="inferred from homology"/>
<dbReference type="Gene3D" id="1.10.40.60">
    <property type="entry name" value="EpsJ-like"/>
    <property type="match status" value="2"/>
</dbReference>
<evidence type="ECO:0000256" key="5">
    <source>
        <dbReference type="ARBA" id="ARBA00022519"/>
    </source>
</evidence>
<dbReference type="GO" id="GO:0005886">
    <property type="term" value="C:plasma membrane"/>
    <property type="evidence" value="ECO:0007669"/>
    <property type="project" value="UniProtKB-SubCell"/>
</dbReference>
<dbReference type="SUPFAM" id="SSF158544">
    <property type="entry name" value="GspK insert domain-like"/>
    <property type="match status" value="2"/>
</dbReference>
<feature type="domain" description="T2SS protein K second SAM-like" evidence="11">
    <location>
        <begin position="210"/>
        <end position="276"/>
    </location>
</feature>
<accession>A0A7X1BVZ2</accession>
<dbReference type="RefSeq" id="WP_185656698.1">
    <property type="nucleotide sequence ID" value="NZ_JACLAG010000014.1"/>
</dbReference>
<evidence type="ECO:0000256" key="6">
    <source>
        <dbReference type="ARBA" id="ARBA00022692"/>
    </source>
</evidence>
<gene>
    <name evidence="13" type="primary">gspK</name>
    <name evidence="13" type="ORF">H7I73_25815</name>
</gene>
<comment type="subcellular location">
    <subcellularLocation>
        <location evidence="1 10">Cell inner membrane</location>
    </subcellularLocation>
</comment>
<dbReference type="InterPro" id="IPR049031">
    <property type="entry name" value="T2SSK_SAM-like_1st"/>
</dbReference>
<dbReference type="EMBL" id="JACLAG010000014">
    <property type="protein sequence ID" value="MBC2623053.1"/>
    <property type="molecule type" value="Genomic_DNA"/>
</dbReference>
<evidence type="ECO:0000256" key="2">
    <source>
        <dbReference type="ARBA" id="ARBA00007246"/>
    </source>
</evidence>
<dbReference type="AlphaFoldDB" id="A0A7X1BVZ2"/>
<keyword evidence="8" id="KW-1133">Transmembrane helix</keyword>
<dbReference type="InterPro" id="IPR038072">
    <property type="entry name" value="GspK_central_sf"/>
</dbReference>
<evidence type="ECO:0000256" key="9">
    <source>
        <dbReference type="ARBA" id="ARBA00023136"/>
    </source>
</evidence>
<evidence type="ECO:0000256" key="8">
    <source>
        <dbReference type="ARBA" id="ARBA00022989"/>
    </source>
</evidence>
<organism evidence="13 14">
    <name type="scientific">Citrobacter cronae</name>
    <dbReference type="NCBI Taxonomy" id="1748967"/>
    <lineage>
        <taxon>Bacteria</taxon>
        <taxon>Pseudomonadati</taxon>
        <taxon>Pseudomonadota</taxon>
        <taxon>Gammaproteobacteria</taxon>
        <taxon>Enterobacterales</taxon>
        <taxon>Enterobacteriaceae</taxon>
        <taxon>Citrobacter</taxon>
        <taxon>Citrobacter freundii complex</taxon>
    </lineage>
</organism>
<evidence type="ECO:0000256" key="1">
    <source>
        <dbReference type="ARBA" id="ARBA00004533"/>
    </source>
</evidence>
<evidence type="ECO:0000256" key="7">
    <source>
        <dbReference type="ARBA" id="ARBA00022927"/>
    </source>
</evidence>
<reference evidence="13 14" key="1">
    <citation type="submission" date="2020-08" db="EMBL/GenBank/DDBJ databases">
        <title>Emergence and comparative genomics analysis of Citrobacter in Fennec fox imported from North Africa to China.</title>
        <authorList>
            <person name="Zheng B."/>
        </authorList>
    </citation>
    <scope>NUCLEOTIDE SEQUENCE [LARGE SCALE GENOMIC DNA]</scope>
    <source>
        <strain evidence="13 14">FF141</strain>
    </source>
</reference>
<protein>
    <recommendedName>
        <fullName evidence="10">Type II secretion system protein K</fullName>
    </recommendedName>
</protein>
<keyword evidence="4 10" id="KW-1003">Cell membrane</keyword>
<evidence type="ECO:0000313" key="13">
    <source>
        <dbReference type="EMBL" id="MBC2623053.1"/>
    </source>
</evidence>
<dbReference type="InterPro" id="IPR049179">
    <property type="entry name" value="T2SSK_SAM-like_2nd"/>
</dbReference>
<dbReference type="PANTHER" id="PTHR38831">
    <property type="entry name" value="TYPE II SECRETION SYSTEM PROTEIN K"/>
    <property type="match status" value="1"/>
</dbReference>
<dbReference type="NCBIfam" id="NF037980">
    <property type="entry name" value="T2SS_GspK"/>
    <property type="match status" value="1"/>
</dbReference>
<feature type="domain" description="T2SS protein K first SAM-like" evidence="12">
    <location>
        <begin position="97"/>
        <end position="203"/>
    </location>
</feature>
<dbReference type="Pfam" id="PF03934">
    <property type="entry name" value="T2SSK"/>
    <property type="match status" value="1"/>
</dbReference>
<dbReference type="Proteomes" id="UP000548504">
    <property type="component" value="Unassembled WGS sequence"/>
</dbReference>
<keyword evidence="3 10" id="KW-0813">Transport</keyword>
<dbReference type="Pfam" id="PF21687">
    <property type="entry name" value="T2SSK_1st"/>
    <property type="match status" value="1"/>
</dbReference>
<evidence type="ECO:0000259" key="12">
    <source>
        <dbReference type="Pfam" id="PF21687"/>
    </source>
</evidence>
<evidence type="ECO:0000256" key="4">
    <source>
        <dbReference type="ARBA" id="ARBA00022475"/>
    </source>
</evidence>
<evidence type="ECO:0000313" key="14">
    <source>
        <dbReference type="Proteomes" id="UP000548504"/>
    </source>
</evidence>
<keyword evidence="9 10" id="KW-0472">Membrane</keyword>
<comment type="caution">
    <text evidence="13">The sequence shown here is derived from an EMBL/GenBank/DDBJ whole genome shotgun (WGS) entry which is preliminary data.</text>
</comment>
<evidence type="ECO:0000256" key="3">
    <source>
        <dbReference type="ARBA" id="ARBA00022448"/>
    </source>
</evidence>
<name>A0A7X1BVZ2_9ENTR</name>
<keyword evidence="7" id="KW-0653">Protein transport</keyword>
<dbReference type="InterPro" id="IPR005628">
    <property type="entry name" value="GspK"/>
</dbReference>
<dbReference type="PIRSF" id="PIRSF002786">
    <property type="entry name" value="XcpX"/>
    <property type="match status" value="1"/>
</dbReference>
<keyword evidence="6" id="KW-0812">Transmembrane</keyword>
<keyword evidence="5 10" id="KW-0997">Cell inner membrane</keyword>
<comment type="similarity">
    <text evidence="2 10">Belongs to the GSP K family.</text>
</comment>